<dbReference type="InterPro" id="IPR001611">
    <property type="entry name" value="Leu-rich_rpt"/>
</dbReference>
<dbReference type="SMART" id="SM00365">
    <property type="entry name" value="LRR_SD22"/>
    <property type="match status" value="3"/>
</dbReference>
<dbReference type="InterPro" id="IPR003591">
    <property type="entry name" value="Leu-rich_rpt_typical-subtyp"/>
</dbReference>
<dbReference type="Gene3D" id="3.80.10.10">
    <property type="entry name" value="Ribonuclease Inhibitor"/>
    <property type="match status" value="1"/>
</dbReference>
<reference evidence="5" key="1">
    <citation type="submission" date="2005-09" db="EMBL/GenBank/DDBJ databases">
        <authorList>
            <person name="Mural R.J."/>
            <person name="Li P.W."/>
            <person name="Adams M.D."/>
            <person name="Amanatides P.G."/>
            <person name="Baden-Tillson H."/>
            <person name="Barnstead M."/>
            <person name="Chin S.H."/>
            <person name="Dew I."/>
            <person name="Evans C.A."/>
            <person name="Ferriera S."/>
            <person name="Flanigan M."/>
            <person name="Fosler C."/>
            <person name="Glodek A."/>
            <person name="Gu Z."/>
            <person name="Holt R.A."/>
            <person name="Jennings D."/>
            <person name="Kraft C.L."/>
            <person name="Lu F."/>
            <person name="Nguyen T."/>
            <person name="Nusskern D.R."/>
            <person name="Pfannkoch C.M."/>
            <person name="Sitter C."/>
            <person name="Sutton G.G."/>
            <person name="Venter J.C."/>
            <person name="Wang Z."/>
            <person name="Woodage T."/>
            <person name="Zheng X.H."/>
            <person name="Zhong F."/>
        </authorList>
    </citation>
    <scope>NUCLEOTIDE SEQUENCE [LARGE SCALE GENOMIC DNA]</scope>
    <source>
        <strain>BN</strain>
        <strain evidence="5">Sprague-Dawley</strain>
    </source>
</reference>
<dbReference type="Pfam" id="PF13855">
    <property type="entry name" value="LRR_8"/>
    <property type="match status" value="3"/>
</dbReference>
<dbReference type="AlphaFoldDB" id="A6IBE1"/>
<dbReference type="InterPro" id="IPR050328">
    <property type="entry name" value="Dev_Immune_Receptor"/>
</dbReference>
<evidence type="ECO:0000313" key="5">
    <source>
        <dbReference type="Proteomes" id="UP000234681"/>
    </source>
</evidence>
<name>A6IBE1_RAT</name>
<protein>
    <submittedName>
        <fullName evidence="4">Leucine-rich repeats and immunoglobulin-like domains 1 (Predicted), isoform CRA_a</fullName>
    </submittedName>
</protein>
<dbReference type="InterPro" id="IPR032675">
    <property type="entry name" value="LRR_dom_sf"/>
</dbReference>
<dbReference type="Proteomes" id="UP000234681">
    <property type="component" value="Chromosome 4"/>
</dbReference>
<evidence type="ECO:0000256" key="1">
    <source>
        <dbReference type="ARBA" id="ARBA00022614"/>
    </source>
</evidence>
<gene>
    <name evidence="4" type="primary">Lrig1_predicted</name>
    <name evidence="4" type="ORF">rCG_56118</name>
</gene>
<dbReference type="SMART" id="SM00369">
    <property type="entry name" value="LRR_TYP"/>
    <property type="match status" value="6"/>
</dbReference>
<dbReference type="SUPFAM" id="SSF52058">
    <property type="entry name" value="L domain-like"/>
    <property type="match status" value="1"/>
</dbReference>
<keyword evidence="2" id="KW-0732">Signal</keyword>
<evidence type="ECO:0000256" key="2">
    <source>
        <dbReference type="ARBA" id="ARBA00022729"/>
    </source>
</evidence>
<keyword evidence="1" id="KW-0433">Leucine-rich repeat</keyword>
<dbReference type="PANTHER" id="PTHR24373">
    <property type="entry name" value="SLIT RELATED LEUCINE-RICH REPEAT NEURONAL PROTEIN"/>
    <property type="match status" value="1"/>
</dbReference>
<keyword evidence="3" id="KW-0677">Repeat</keyword>
<evidence type="ECO:0000313" key="4">
    <source>
        <dbReference type="EMBL" id="EDL91409.1"/>
    </source>
</evidence>
<organism evidence="4 5">
    <name type="scientific">Rattus norvegicus</name>
    <name type="common">Rat</name>
    <dbReference type="NCBI Taxonomy" id="10116"/>
    <lineage>
        <taxon>Eukaryota</taxon>
        <taxon>Metazoa</taxon>
        <taxon>Chordata</taxon>
        <taxon>Craniata</taxon>
        <taxon>Vertebrata</taxon>
        <taxon>Euteleostomi</taxon>
        <taxon>Mammalia</taxon>
        <taxon>Eutheria</taxon>
        <taxon>Euarchontoglires</taxon>
        <taxon>Glires</taxon>
        <taxon>Rodentia</taxon>
        <taxon>Myomorpha</taxon>
        <taxon>Muroidea</taxon>
        <taxon>Muridae</taxon>
        <taxon>Murinae</taxon>
        <taxon>Rattus</taxon>
    </lineage>
</organism>
<dbReference type="EMBL" id="CH473957">
    <property type="protein sequence ID" value="EDL91409.1"/>
    <property type="molecule type" value="Genomic_DNA"/>
</dbReference>
<dbReference type="PROSITE" id="PS51450">
    <property type="entry name" value="LRR"/>
    <property type="match status" value="2"/>
</dbReference>
<proteinExistence type="predicted"/>
<sequence length="175" mass="19623">MPSWTRSLNLSYNRLSEIDPAAFEDLTNLQEVYLNSNELTAVPSLGAASMHVVSLFLQHNKILSVDGSQLKSYLSLEVLDLSSNNITEIRSSCFPNGLRVRELNLASNRISILESGAFDGLSRSLLTLRLSKNRITQLPVKAFKLPRLTQLDLNRNRIRLIEGLTFQGLDSLEFC</sequence>
<accession>A6IBE1</accession>
<dbReference type="PRINTS" id="PR00019">
    <property type="entry name" value="LEURICHRPT"/>
</dbReference>
<evidence type="ECO:0000256" key="3">
    <source>
        <dbReference type="ARBA" id="ARBA00022737"/>
    </source>
</evidence>
<dbReference type="PANTHER" id="PTHR24373:SF275">
    <property type="entry name" value="TIR DOMAIN-CONTAINING PROTEIN"/>
    <property type="match status" value="1"/>
</dbReference>